<dbReference type="EMBL" id="JBFAKC010000011">
    <property type="protein sequence ID" value="MEV0710704.1"/>
    <property type="molecule type" value="Genomic_DNA"/>
</dbReference>
<dbReference type="Proteomes" id="UP001551695">
    <property type="component" value="Unassembled WGS sequence"/>
</dbReference>
<dbReference type="RefSeq" id="WP_357786688.1">
    <property type="nucleotide sequence ID" value="NZ_JBFAKC010000011.1"/>
</dbReference>
<accession>A0ABV3FZ41</accession>
<reference evidence="1 2" key="1">
    <citation type="submission" date="2024-06" db="EMBL/GenBank/DDBJ databases">
        <title>The Natural Products Discovery Center: Release of the First 8490 Sequenced Strains for Exploring Actinobacteria Biosynthetic Diversity.</title>
        <authorList>
            <person name="Kalkreuter E."/>
            <person name="Kautsar S.A."/>
            <person name="Yang D."/>
            <person name="Bader C.D."/>
            <person name="Teijaro C.N."/>
            <person name="Fluegel L."/>
            <person name="Davis C.M."/>
            <person name="Simpson J.R."/>
            <person name="Lauterbach L."/>
            <person name="Steele A.D."/>
            <person name="Gui C."/>
            <person name="Meng S."/>
            <person name="Li G."/>
            <person name="Viehrig K."/>
            <person name="Ye F."/>
            <person name="Su P."/>
            <person name="Kiefer A.F."/>
            <person name="Nichols A."/>
            <person name="Cepeda A.J."/>
            <person name="Yan W."/>
            <person name="Fan B."/>
            <person name="Jiang Y."/>
            <person name="Adhikari A."/>
            <person name="Zheng C.-J."/>
            <person name="Schuster L."/>
            <person name="Cowan T.M."/>
            <person name="Smanski M.J."/>
            <person name="Chevrette M.G."/>
            <person name="De Carvalho L.P.S."/>
            <person name="Shen B."/>
        </authorList>
    </citation>
    <scope>NUCLEOTIDE SEQUENCE [LARGE SCALE GENOMIC DNA]</scope>
    <source>
        <strain evidence="1 2">NPDC050403</strain>
    </source>
</reference>
<sequence>MVLVAVVSLYTAGCGFIAAPDRKSDSAACVSEYRFIDNNTLGSMLRFTDRANAAAAEGNATTLREIGRSVGWRDGWDRIVDVPQDITAAELDRRTGTSGICWKSLPKRVGSEYDGSRRGEYLFLEGDRPIQSIPWFEPGQRPFDFQGRDQIFADTLLVGTQNKTLRPE</sequence>
<evidence type="ECO:0000313" key="2">
    <source>
        <dbReference type="Proteomes" id="UP001551695"/>
    </source>
</evidence>
<gene>
    <name evidence="1" type="ORF">AB0I48_24365</name>
</gene>
<comment type="caution">
    <text evidence="1">The sequence shown here is derived from an EMBL/GenBank/DDBJ whole genome shotgun (WGS) entry which is preliminary data.</text>
</comment>
<evidence type="ECO:0000313" key="1">
    <source>
        <dbReference type="EMBL" id="MEV0710704.1"/>
    </source>
</evidence>
<keyword evidence="2" id="KW-1185">Reference proteome</keyword>
<evidence type="ECO:0008006" key="3">
    <source>
        <dbReference type="Google" id="ProtNLM"/>
    </source>
</evidence>
<protein>
    <recommendedName>
        <fullName evidence="3">Lipoprotein</fullName>
    </recommendedName>
</protein>
<proteinExistence type="predicted"/>
<name>A0ABV3FZ41_9NOCA</name>
<organism evidence="1 2">
    <name type="scientific">Nocardia aurea</name>
    <dbReference type="NCBI Taxonomy" id="2144174"/>
    <lineage>
        <taxon>Bacteria</taxon>
        <taxon>Bacillati</taxon>
        <taxon>Actinomycetota</taxon>
        <taxon>Actinomycetes</taxon>
        <taxon>Mycobacteriales</taxon>
        <taxon>Nocardiaceae</taxon>
        <taxon>Nocardia</taxon>
    </lineage>
</organism>